<dbReference type="SMART" id="SM00671">
    <property type="entry name" value="SEL1"/>
    <property type="match status" value="6"/>
</dbReference>
<sequence length="396" mass="44064">MISDRQEVQQSQVELTDQEKERCLTLDDVMPSNAQFEAYRQNKSIGLPTKLQQDIIRITFEDIIGSDDFQTKKSAQKKVFDLADSNTADITALANLVFRTTTAGRGTPVARELYRIAMDNGDSNAAFSYANILCKGSGGTARNVADGMKILSQLASNGHVYAQFSLASMLAREKNDYIKAIELYESAGHGGISNAWTEIGRMYRGGIGVAQDHEMAFQCFKKGADAKNAQSIFMMGVYYSNGLDTNDGKIDEEKAFKCFVSAASKGLPEAQYNVGDRYFRGVGTKQNYGLATEYWKMAAAQGFRIAQMNLARMYDDGLGVEKNTNLAKRYYMLAAVKDDDDIGKEAKKQLEMIQEKEGRAEASKSSEEVTFEKGEMKMSSDEKKSGKERIWNCWVM</sequence>
<dbReference type="PANTHER" id="PTHR11102">
    <property type="entry name" value="SEL-1-LIKE PROTEIN"/>
    <property type="match status" value="1"/>
</dbReference>
<dbReference type="Gene3D" id="1.25.40.10">
    <property type="entry name" value="Tetratricopeptide repeat domain"/>
    <property type="match status" value="2"/>
</dbReference>
<dbReference type="EMBL" id="CAJVPI010001270">
    <property type="protein sequence ID" value="CAG8604244.1"/>
    <property type="molecule type" value="Genomic_DNA"/>
</dbReference>
<dbReference type="Proteomes" id="UP000789739">
    <property type="component" value="Unassembled WGS sequence"/>
</dbReference>
<dbReference type="SUPFAM" id="SSF81901">
    <property type="entry name" value="HCP-like"/>
    <property type="match status" value="2"/>
</dbReference>
<evidence type="ECO:0000313" key="3">
    <source>
        <dbReference type="EMBL" id="CAG8604244.1"/>
    </source>
</evidence>
<keyword evidence="4" id="KW-1185">Reference proteome</keyword>
<dbReference type="InterPro" id="IPR011990">
    <property type="entry name" value="TPR-like_helical_dom_sf"/>
</dbReference>
<comment type="caution">
    <text evidence="3">The sequence shown here is derived from an EMBL/GenBank/DDBJ whole genome shotgun (WGS) entry which is preliminary data.</text>
</comment>
<proteinExistence type="inferred from homology"/>
<accession>A0A9N9CI09</accession>
<gene>
    <name evidence="3" type="ORF">PBRASI_LOCUS7814</name>
</gene>
<protein>
    <submittedName>
        <fullName evidence="3">7718_t:CDS:1</fullName>
    </submittedName>
</protein>
<dbReference type="InterPro" id="IPR006597">
    <property type="entry name" value="Sel1-like"/>
</dbReference>
<reference evidence="3" key="1">
    <citation type="submission" date="2021-06" db="EMBL/GenBank/DDBJ databases">
        <authorList>
            <person name="Kallberg Y."/>
            <person name="Tangrot J."/>
            <person name="Rosling A."/>
        </authorList>
    </citation>
    <scope>NUCLEOTIDE SEQUENCE</scope>
    <source>
        <strain evidence="3">BR232B</strain>
    </source>
</reference>
<organism evidence="3 4">
    <name type="scientific">Paraglomus brasilianum</name>
    <dbReference type="NCBI Taxonomy" id="144538"/>
    <lineage>
        <taxon>Eukaryota</taxon>
        <taxon>Fungi</taxon>
        <taxon>Fungi incertae sedis</taxon>
        <taxon>Mucoromycota</taxon>
        <taxon>Glomeromycotina</taxon>
        <taxon>Glomeromycetes</taxon>
        <taxon>Paraglomerales</taxon>
        <taxon>Paraglomeraceae</taxon>
        <taxon>Paraglomus</taxon>
    </lineage>
</organism>
<name>A0A9N9CI09_9GLOM</name>
<evidence type="ECO:0000256" key="2">
    <source>
        <dbReference type="SAM" id="MobiDB-lite"/>
    </source>
</evidence>
<feature type="region of interest" description="Disordered" evidence="2">
    <location>
        <begin position="353"/>
        <end position="384"/>
    </location>
</feature>
<comment type="similarity">
    <text evidence="1">Belongs to the sel-1 family.</text>
</comment>
<dbReference type="OrthoDB" id="2425131at2759"/>
<dbReference type="AlphaFoldDB" id="A0A9N9CI09"/>
<evidence type="ECO:0000256" key="1">
    <source>
        <dbReference type="ARBA" id="ARBA00038101"/>
    </source>
</evidence>
<dbReference type="InterPro" id="IPR050767">
    <property type="entry name" value="Sel1_AlgK"/>
</dbReference>
<dbReference type="Pfam" id="PF08238">
    <property type="entry name" value="Sel1"/>
    <property type="match status" value="6"/>
</dbReference>
<dbReference type="PANTHER" id="PTHR11102:SF161">
    <property type="match status" value="1"/>
</dbReference>
<evidence type="ECO:0000313" key="4">
    <source>
        <dbReference type="Proteomes" id="UP000789739"/>
    </source>
</evidence>